<gene>
    <name evidence="1" type="ORF">HPS54_00980</name>
</gene>
<accession>A0ABX2AY89</accession>
<keyword evidence="2" id="KW-1185">Reference proteome</keyword>
<protein>
    <recommendedName>
        <fullName evidence="3">Porin</fullName>
    </recommendedName>
</protein>
<comment type="caution">
    <text evidence="1">The sequence shown here is derived from an EMBL/GenBank/DDBJ whole genome shotgun (WGS) entry which is preliminary data.</text>
</comment>
<name>A0ABX2AY89_9BACT</name>
<dbReference type="InterPro" id="IPR023614">
    <property type="entry name" value="Porin_dom_sf"/>
</dbReference>
<dbReference type="Proteomes" id="UP000820977">
    <property type="component" value="Unassembled WGS sequence"/>
</dbReference>
<evidence type="ECO:0008006" key="3">
    <source>
        <dbReference type="Google" id="ProtNLM"/>
    </source>
</evidence>
<proteinExistence type="predicted"/>
<sequence length="427" mass="48043">MMCAAVYSTATGTARAQVSAADSVMQHAKGNRLSIGGYGEVALSRNFYSDNVYRYSRPNQYKDDPAHGRFDIPHAVIYISYDFGKGWTMGTEIEFEHGGMGGAVEREFDEAAEWEQETEKGGEVELEQFWIQKSFARWANVRMGHIVVPVGLNNAHHEPLHYFTVYRPEGENTILPSTWHDTGISFWGRYGDFRYELQVLAGLDAFMFDRDGWIHNGPKSVFEYKVANKYGFAARIDNYTIPGLRIGLSGYYGEAMHNTFPHDMENTYGHIKGKVAIGAVDFTFNRYNWIVRGNADYGYVGDAMTISNLKRNITSNDAPYSSTPVGKNAVAAGIEAGYDIFSQIPGLNADNQKLYAFGRFEYYNSYIPDKVQADYSYTAKKRIAAGLNYYPLPQVAVKAEYSHRFLKSGYNNEPSVSIGVAYEGFFL</sequence>
<evidence type="ECO:0000313" key="1">
    <source>
        <dbReference type="EMBL" id="NPE24101.1"/>
    </source>
</evidence>
<dbReference type="Gene3D" id="2.40.160.10">
    <property type="entry name" value="Porin"/>
    <property type="match status" value="1"/>
</dbReference>
<reference evidence="1 2" key="1">
    <citation type="submission" date="2020-05" db="EMBL/GenBank/DDBJ databases">
        <title>Distinct polysaccharide utilization as determinants for interspecies competition between intestinal Prevotella spp.</title>
        <authorList>
            <person name="Galvez E.J.C."/>
            <person name="Iljazovic A."/>
            <person name="Strowig T."/>
        </authorList>
    </citation>
    <scope>NUCLEOTIDE SEQUENCE [LARGE SCALE GENOMIC DNA]</scope>
    <source>
        <strain evidence="1 2">PCHR</strain>
    </source>
</reference>
<evidence type="ECO:0000313" key="2">
    <source>
        <dbReference type="Proteomes" id="UP000820977"/>
    </source>
</evidence>
<dbReference type="SUPFAM" id="SSF56935">
    <property type="entry name" value="Porins"/>
    <property type="match status" value="1"/>
</dbReference>
<dbReference type="EMBL" id="JABKKJ010000001">
    <property type="protein sequence ID" value="NPE24101.1"/>
    <property type="molecule type" value="Genomic_DNA"/>
</dbReference>
<organism evidence="1 2">
    <name type="scientific">Xylanibacter caecicola</name>
    <dbReference type="NCBI Taxonomy" id="2736294"/>
    <lineage>
        <taxon>Bacteria</taxon>
        <taxon>Pseudomonadati</taxon>
        <taxon>Bacteroidota</taxon>
        <taxon>Bacteroidia</taxon>
        <taxon>Bacteroidales</taxon>
        <taxon>Prevotellaceae</taxon>
        <taxon>Xylanibacter</taxon>
    </lineage>
</organism>